<dbReference type="AlphaFoldDB" id="A0A3A8JVH1"/>
<reference evidence="2" key="1">
    <citation type="submission" date="2018-09" db="EMBL/GenBank/DDBJ databases">
        <authorList>
            <person name="Livingstone P.G."/>
            <person name="Whitworth D.E."/>
        </authorList>
    </citation>
    <scope>NUCLEOTIDE SEQUENCE [LARGE SCALE GENOMIC DNA]</scope>
    <source>
        <strain evidence="2">CA043D</strain>
    </source>
</reference>
<dbReference type="RefSeq" id="WP_120608369.1">
    <property type="nucleotide sequence ID" value="NZ_RAWE01000398.1"/>
</dbReference>
<dbReference type="Proteomes" id="UP000268313">
    <property type="component" value="Unassembled WGS sequence"/>
</dbReference>
<dbReference type="EMBL" id="RAWE01000398">
    <property type="protein sequence ID" value="RKG93563.1"/>
    <property type="molecule type" value="Genomic_DNA"/>
</dbReference>
<gene>
    <name evidence="1" type="ORF">D7X32_43630</name>
</gene>
<dbReference type="OrthoDB" id="5383092at2"/>
<keyword evidence="2" id="KW-1185">Reference proteome</keyword>
<evidence type="ECO:0000313" key="1">
    <source>
        <dbReference type="EMBL" id="RKG93563.1"/>
    </source>
</evidence>
<sequence length="257" mass="29282">MRLIVLGCILMACLTPGCVTTREELIEKKRHGAMEDWRSQGAAYRSSEGFQDARWGMRVEEVRELFPDGKMLNENAMRWKSTIADLPAVVTFAFLKGRFVAVDVFFPDAGNVRDAHLLIRRLLNRKFGTPVRDRDTADESQRRVGSYRSAADTVYVLGKLTESLTGVHQDQYAQQRIDVRAENDEAEARRQARAASKRFLLLSRWATVESDVKLRSVKTPGIDAVVIEYESARYAAELAAARQRTRELELQRMTKEL</sequence>
<evidence type="ECO:0000313" key="2">
    <source>
        <dbReference type="Proteomes" id="UP000268313"/>
    </source>
</evidence>
<organism evidence="1 2">
    <name type="scientific">Corallococcus carmarthensis</name>
    <dbReference type="NCBI Taxonomy" id="2316728"/>
    <lineage>
        <taxon>Bacteria</taxon>
        <taxon>Pseudomonadati</taxon>
        <taxon>Myxococcota</taxon>
        <taxon>Myxococcia</taxon>
        <taxon>Myxococcales</taxon>
        <taxon>Cystobacterineae</taxon>
        <taxon>Myxococcaceae</taxon>
        <taxon>Corallococcus</taxon>
    </lineage>
</organism>
<protein>
    <submittedName>
        <fullName evidence="1">Uncharacterized protein</fullName>
    </submittedName>
</protein>
<name>A0A3A8JVH1_9BACT</name>
<proteinExistence type="predicted"/>
<comment type="caution">
    <text evidence="1">The sequence shown here is derived from an EMBL/GenBank/DDBJ whole genome shotgun (WGS) entry which is preliminary data.</text>
</comment>
<accession>A0A3A8JVH1</accession>